<dbReference type="PANTHER" id="PTHR24220:SF86">
    <property type="entry name" value="ABC TRANSPORTER ABCH.1"/>
    <property type="match status" value="1"/>
</dbReference>
<keyword evidence="3 5" id="KW-0067">ATP-binding</keyword>
<evidence type="ECO:0000259" key="4">
    <source>
        <dbReference type="PROSITE" id="PS50893"/>
    </source>
</evidence>
<name>E7N4A6_9FIRM</name>
<dbReference type="SMART" id="SM00382">
    <property type="entry name" value="AAA"/>
    <property type="match status" value="1"/>
</dbReference>
<dbReference type="PROSITE" id="PS00211">
    <property type="entry name" value="ABC_TRANSPORTER_1"/>
    <property type="match status" value="1"/>
</dbReference>
<reference evidence="5 6" key="1">
    <citation type="submission" date="2010-08" db="EMBL/GenBank/DDBJ databases">
        <authorList>
            <person name="Weinstock G."/>
            <person name="Sodergren E."/>
            <person name="Clifton S."/>
            <person name="Fulton L."/>
            <person name="Fulton B."/>
            <person name="Courtney L."/>
            <person name="Fronick C."/>
            <person name="Harrison M."/>
            <person name="Strong C."/>
            <person name="Farmer C."/>
            <person name="Delahaunty K."/>
            <person name="Markovic C."/>
            <person name="Hall O."/>
            <person name="Minx P."/>
            <person name="Tomlinson C."/>
            <person name="Mitreva M."/>
            <person name="Hou S."/>
            <person name="Chen J."/>
            <person name="Wollam A."/>
            <person name="Pepin K.H."/>
            <person name="Johnson M."/>
            <person name="Bhonagiri V."/>
            <person name="Zhang X."/>
            <person name="Suruliraj S."/>
            <person name="Warren W."/>
            <person name="Chinwalla A."/>
            <person name="Mardis E.R."/>
            <person name="Wilson R.K."/>
        </authorList>
    </citation>
    <scope>NUCLEOTIDE SEQUENCE [LARGE SCALE GENOMIC DNA]</scope>
    <source>
        <strain evidence="5 6">F0399</strain>
    </source>
</reference>
<keyword evidence="6" id="KW-1185">Reference proteome</keyword>
<dbReference type="InterPro" id="IPR015854">
    <property type="entry name" value="ABC_transpr_LolD-like"/>
</dbReference>
<dbReference type="InterPro" id="IPR027417">
    <property type="entry name" value="P-loop_NTPase"/>
</dbReference>
<dbReference type="Pfam" id="PF00005">
    <property type="entry name" value="ABC_tran"/>
    <property type="match status" value="1"/>
</dbReference>
<dbReference type="GO" id="GO:0022857">
    <property type="term" value="F:transmembrane transporter activity"/>
    <property type="evidence" value="ECO:0007669"/>
    <property type="project" value="UniProtKB-ARBA"/>
</dbReference>
<dbReference type="GO" id="GO:0005886">
    <property type="term" value="C:plasma membrane"/>
    <property type="evidence" value="ECO:0007669"/>
    <property type="project" value="TreeGrafter"/>
</dbReference>
<keyword evidence="2" id="KW-0547">Nucleotide-binding</keyword>
<dbReference type="Gene3D" id="3.40.50.300">
    <property type="entry name" value="P-loop containing nucleotide triphosphate hydrolases"/>
    <property type="match status" value="1"/>
</dbReference>
<dbReference type="GO" id="GO:0005524">
    <property type="term" value="F:ATP binding"/>
    <property type="evidence" value="ECO:0007669"/>
    <property type="project" value="UniProtKB-KW"/>
</dbReference>
<dbReference type="InterPro" id="IPR017911">
    <property type="entry name" value="MacB-like_ATP-bd"/>
</dbReference>
<gene>
    <name evidence="5" type="ORF">HMPREF9555_01849</name>
</gene>
<protein>
    <submittedName>
        <fullName evidence="5">ABC transporter, ATP-binding protein</fullName>
    </submittedName>
</protein>
<feature type="domain" description="ABC transporter" evidence="4">
    <location>
        <begin position="16"/>
        <end position="244"/>
    </location>
</feature>
<evidence type="ECO:0000256" key="1">
    <source>
        <dbReference type="ARBA" id="ARBA00022448"/>
    </source>
</evidence>
<proteinExistence type="predicted"/>
<evidence type="ECO:0000256" key="2">
    <source>
        <dbReference type="ARBA" id="ARBA00022741"/>
    </source>
</evidence>
<evidence type="ECO:0000313" key="5">
    <source>
        <dbReference type="EMBL" id="EFW28923.1"/>
    </source>
</evidence>
<evidence type="ECO:0000313" key="6">
    <source>
        <dbReference type="Proteomes" id="UP000004633"/>
    </source>
</evidence>
<sequence>MRGDIMQTKETHPAVIRLHGIRKVYRIGGEELAALDGIDLDIHRGEFAALMGPSGSGKSTLMNILGCLDRPTEGSYRLDGDEVAGLDDDALAVTRNKKIGFVFQNFNLLPRISALENVALPLVYAGVRKKERLARAQEVLASVGLADRGGHLPNELSGGQRQRVAIARALVNEPHIIMADEPTGNLDTKSTKEIMDIFEKMHEKGHTIILVTHEPEIAVRASRQLLVRDGRITRDEGKGVVMDVV</sequence>
<dbReference type="FunFam" id="3.40.50.300:FF:000032">
    <property type="entry name" value="Export ABC transporter ATP-binding protein"/>
    <property type="match status" value="1"/>
</dbReference>
<dbReference type="CDD" id="cd03255">
    <property type="entry name" value="ABC_MJ0796_LolCDE_FtsE"/>
    <property type="match status" value="1"/>
</dbReference>
<dbReference type="PANTHER" id="PTHR24220">
    <property type="entry name" value="IMPORT ATP-BINDING PROTEIN"/>
    <property type="match status" value="1"/>
</dbReference>
<dbReference type="GO" id="GO:0098796">
    <property type="term" value="C:membrane protein complex"/>
    <property type="evidence" value="ECO:0007669"/>
    <property type="project" value="UniProtKB-ARBA"/>
</dbReference>
<keyword evidence="1" id="KW-0813">Transport</keyword>
<dbReference type="PROSITE" id="PS50893">
    <property type="entry name" value="ABC_TRANSPORTER_2"/>
    <property type="match status" value="1"/>
</dbReference>
<dbReference type="InterPro" id="IPR003593">
    <property type="entry name" value="AAA+_ATPase"/>
</dbReference>
<evidence type="ECO:0000256" key="3">
    <source>
        <dbReference type="ARBA" id="ARBA00022840"/>
    </source>
</evidence>
<dbReference type="HOGENOM" id="CLU_000604_1_22_9"/>
<dbReference type="SUPFAM" id="SSF52540">
    <property type="entry name" value="P-loop containing nucleoside triphosphate hydrolases"/>
    <property type="match status" value="1"/>
</dbReference>
<dbReference type="InterPro" id="IPR017871">
    <property type="entry name" value="ABC_transporter-like_CS"/>
</dbReference>
<dbReference type="Proteomes" id="UP000004633">
    <property type="component" value="Unassembled WGS sequence"/>
</dbReference>
<dbReference type="STRING" id="749551.HMPREF9555_01849"/>
<dbReference type="EMBL" id="AECV01000049">
    <property type="protein sequence ID" value="EFW28923.1"/>
    <property type="molecule type" value="Genomic_DNA"/>
</dbReference>
<organism evidence="5 6">
    <name type="scientific">Selenomonas artemidis F0399</name>
    <dbReference type="NCBI Taxonomy" id="749551"/>
    <lineage>
        <taxon>Bacteria</taxon>
        <taxon>Bacillati</taxon>
        <taxon>Bacillota</taxon>
        <taxon>Negativicutes</taxon>
        <taxon>Selenomonadales</taxon>
        <taxon>Selenomonadaceae</taxon>
        <taxon>Selenomonas</taxon>
    </lineage>
</organism>
<accession>E7N4A6</accession>
<dbReference type="GO" id="GO:0016887">
    <property type="term" value="F:ATP hydrolysis activity"/>
    <property type="evidence" value="ECO:0007669"/>
    <property type="project" value="InterPro"/>
</dbReference>
<dbReference type="AlphaFoldDB" id="E7N4A6"/>
<comment type="caution">
    <text evidence="5">The sequence shown here is derived from an EMBL/GenBank/DDBJ whole genome shotgun (WGS) entry which is preliminary data.</text>
</comment>
<dbReference type="InterPro" id="IPR003439">
    <property type="entry name" value="ABC_transporter-like_ATP-bd"/>
</dbReference>